<evidence type="ECO:0000313" key="2">
    <source>
        <dbReference type="EMBL" id="PWY89953.1"/>
    </source>
</evidence>
<sequence>MDSLIEKLSDINLEPEHLLFNPRDNVSLDPKALENIPRFLFRVASPKTKGETTETWVRSADALKKKSSSQEDIFSNLTAQRGSEISRSLNEHLRWWRKTGLDNFMSWTSSLLFALQYILYLHQADWDGSNLDEIKLYVMDTSQFPRGAFLRDLDLIDAFQGYENGSGNGLKSLNLKDFRQLRTTKGFYFGEYLSQGSMRVAGKCQVISADLLFEGGELHLVVRILQPEFGDIHSRRDGEPSWAKEVKRLRESIWPSAKPPPTKFRASKDQIAAVDEIAMLL</sequence>
<dbReference type="RefSeq" id="XP_025402784.1">
    <property type="nucleotide sequence ID" value="XM_025538031.1"/>
</dbReference>
<evidence type="ECO:0000259" key="1">
    <source>
        <dbReference type="Pfam" id="PF24494"/>
    </source>
</evidence>
<reference evidence="2 3" key="1">
    <citation type="submission" date="2016-12" db="EMBL/GenBank/DDBJ databases">
        <title>The genomes of Aspergillus section Nigri reveals drivers in fungal speciation.</title>
        <authorList>
            <consortium name="DOE Joint Genome Institute"/>
            <person name="Vesth T.C."/>
            <person name="Nybo J."/>
            <person name="Theobald S."/>
            <person name="Brandl J."/>
            <person name="Frisvad J.C."/>
            <person name="Nielsen K.F."/>
            <person name="Lyhne E.K."/>
            <person name="Kogle M.E."/>
            <person name="Kuo A."/>
            <person name="Riley R."/>
            <person name="Clum A."/>
            <person name="Nolan M."/>
            <person name="Lipzen A."/>
            <person name="Salamov A."/>
            <person name="Henrissat B."/>
            <person name="Wiebenga A."/>
            <person name="De Vries R.P."/>
            <person name="Grigoriev I.V."/>
            <person name="Mortensen U.H."/>
            <person name="Andersen M.R."/>
            <person name="Baker S.E."/>
        </authorList>
    </citation>
    <scope>NUCLEOTIDE SEQUENCE [LARGE SCALE GENOMIC DNA]</scope>
    <source>
        <strain evidence="2 3">CBS 117.55</strain>
    </source>
</reference>
<proteinExistence type="predicted"/>
<evidence type="ECO:0000313" key="3">
    <source>
        <dbReference type="Proteomes" id="UP000247233"/>
    </source>
</evidence>
<dbReference type="VEuPathDB" id="FungiDB:BO70DRAFT_131228"/>
<dbReference type="GeneID" id="37060268"/>
<dbReference type="Pfam" id="PF24494">
    <property type="entry name" value="DUF7587"/>
    <property type="match status" value="1"/>
</dbReference>
<organism evidence="2 3">
    <name type="scientific">Aspergillus heteromorphus CBS 117.55</name>
    <dbReference type="NCBI Taxonomy" id="1448321"/>
    <lineage>
        <taxon>Eukaryota</taxon>
        <taxon>Fungi</taxon>
        <taxon>Dikarya</taxon>
        <taxon>Ascomycota</taxon>
        <taxon>Pezizomycotina</taxon>
        <taxon>Eurotiomycetes</taxon>
        <taxon>Eurotiomycetidae</taxon>
        <taxon>Eurotiales</taxon>
        <taxon>Aspergillaceae</taxon>
        <taxon>Aspergillus</taxon>
        <taxon>Aspergillus subgen. Circumdati</taxon>
    </lineage>
</organism>
<accession>A0A317WU54</accession>
<dbReference type="InterPro" id="IPR056009">
    <property type="entry name" value="DUF7587"/>
</dbReference>
<dbReference type="EMBL" id="MSFL01000003">
    <property type="protein sequence ID" value="PWY89953.1"/>
    <property type="molecule type" value="Genomic_DNA"/>
</dbReference>
<dbReference type="AlphaFoldDB" id="A0A317WU54"/>
<protein>
    <recommendedName>
        <fullName evidence="1">DUF7587 domain-containing protein</fullName>
    </recommendedName>
</protein>
<keyword evidence="3" id="KW-1185">Reference proteome</keyword>
<feature type="domain" description="DUF7587" evidence="1">
    <location>
        <begin position="36"/>
        <end position="160"/>
    </location>
</feature>
<name>A0A317WU54_9EURO</name>
<gene>
    <name evidence="2" type="ORF">BO70DRAFT_131228</name>
</gene>
<comment type="caution">
    <text evidence="2">The sequence shown here is derived from an EMBL/GenBank/DDBJ whole genome shotgun (WGS) entry which is preliminary data.</text>
</comment>
<dbReference type="Proteomes" id="UP000247233">
    <property type="component" value="Unassembled WGS sequence"/>
</dbReference>
<dbReference type="OrthoDB" id="4152607at2759"/>